<organism evidence="3 4">
    <name type="scientific">Beggiatoa alba B18LD</name>
    <dbReference type="NCBI Taxonomy" id="395493"/>
    <lineage>
        <taxon>Bacteria</taxon>
        <taxon>Pseudomonadati</taxon>
        <taxon>Pseudomonadota</taxon>
        <taxon>Gammaproteobacteria</taxon>
        <taxon>Thiotrichales</taxon>
        <taxon>Thiotrichaceae</taxon>
        <taxon>Beggiatoa</taxon>
    </lineage>
</organism>
<keyword evidence="4" id="KW-1185">Reference proteome</keyword>
<accession>I3CCR7</accession>
<dbReference type="AlphaFoldDB" id="I3CCR7"/>
<dbReference type="Gene3D" id="3.90.25.10">
    <property type="entry name" value="UDP-galactose 4-epimerase, domain 1"/>
    <property type="match status" value="1"/>
</dbReference>
<keyword evidence="1" id="KW-0520">NAD</keyword>
<feature type="domain" description="NAD-dependent epimerase/dehydratase" evidence="2">
    <location>
        <begin position="3"/>
        <end position="264"/>
    </location>
</feature>
<protein>
    <submittedName>
        <fullName evidence="3">Nucleoside-diphosphate-sugar epimerase</fullName>
    </submittedName>
</protein>
<dbReference type="PRINTS" id="PR01713">
    <property type="entry name" value="NUCEPIMERASE"/>
</dbReference>
<evidence type="ECO:0000313" key="4">
    <source>
        <dbReference type="Proteomes" id="UP000005744"/>
    </source>
</evidence>
<evidence type="ECO:0000256" key="1">
    <source>
        <dbReference type="ARBA" id="ARBA00023027"/>
    </source>
</evidence>
<dbReference type="eggNOG" id="COG0451">
    <property type="taxonomic scope" value="Bacteria"/>
</dbReference>
<name>I3CCR7_9GAMM</name>
<dbReference type="SUPFAM" id="SSF51735">
    <property type="entry name" value="NAD(P)-binding Rossmann-fold domains"/>
    <property type="match status" value="1"/>
</dbReference>
<evidence type="ECO:0000259" key="2">
    <source>
        <dbReference type="Pfam" id="PF01370"/>
    </source>
</evidence>
<reference evidence="3 4" key="1">
    <citation type="submission" date="2011-11" db="EMBL/GenBank/DDBJ databases">
        <title>Improved High-Quality Draft sequence of Beggiatoa alba B18lD.</title>
        <authorList>
            <consortium name="US DOE Joint Genome Institute"/>
            <person name="Lucas S."/>
            <person name="Han J."/>
            <person name="Lapidus A."/>
            <person name="Cheng J.-F."/>
            <person name="Goodwin L."/>
            <person name="Pitluck S."/>
            <person name="Peters L."/>
            <person name="Mikhailova N."/>
            <person name="Held B."/>
            <person name="Detter J.C."/>
            <person name="Han C."/>
            <person name="Tapia R."/>
            <person name="Land M."/>
            <person name="Hauser L."/>
            <person name="Kyrpides N."/>
            <person name="Ivanova N."/>
            <person name="Pagani I."/>
            <person name="Samuel K."/>
            <person name="Teske A."/>
            <person name="Mueller J."/>
            <person name="Woyke T."/>
        </authorList>
    </citation>
    <scope>NUCLEOTIDE SEQUENCE [LARGE SCALE GENOMIC DNA]</scope>
    <source>
        <strain evidence="3 4">B18LD</strain>
    </source>
</reference>
<dbReference type="CDD" id="cd05253">
    <property type="entry name" value="UDP_GE_SDE_e"/>
    <property type="match status" value="1"/>
</dbReference>
<gene>
    <name evidence="3" type="ORF">BegalDRAFT_0492</name>
</gene>
<dbReference type="EMBL" id="JH600070">
    <property type="protein sequence ID" value="EIJ41410.1"/>
    <property type="molecule type" value="Genomic_DNA"/>
</dbReference>
<dbReference type="Proteomes" id="UP000005744">
    <property type="component" value="Unassembled WGS sequence"/>
</dbReference>
<dbReference type="OrthoDB" id="9803010at2"/>
<proteinExistence type="predicted"/>
<dbReference type="Pfam" id="PF01370">
    <property type="entry name" value="Epimerase"/>
    <property type="match status" value="1"/>
</dbReference>
<dbReference type="PANTHER" id="PTHR43574">
    <property type="entry name" value="EPIMERASE-RELATED"/>
    <property type="match status" value="1"/>
</dbReference>
<sequence>MKILVTGAAGFIGFHLIQRLIARGDNVIGLDSINDYYDTRLKLGRLAKSGIDNPVYKQLIISKFATNYRFIQLQLEDNPALQALFAQEKFEIVINLAAQAGVRYSIENPHSYISSNIVGFLNLLEACRHHPVQHLIYASSSSVYGLNTKIPFSVHDTTDQPASLYAASKKANELMAHTYAHLYQLPSTGLRFFTVYGEWGRPDMAYFSFTQAILTGKPINIYNNGQMQRDFTYIDDIINGMLHVLASPPQISLNTPPYRLYNIGNNQPVKLLDFIKVLEMILGKQAEKNYLPMQAGDVVTTYADIDDLIRDFSYKPTTNIEEGLQRFVTWYRDFYAC</sequence>
<dbReference type="Gene3D" id="3.40.50.720">
    <property type="entry name" value="NAD(P)-binding Rossmann-like Domain"/>
    <property type="match status" value="1"/>
</dbReference>
<dbReference type="InterPro" id="IPR001509">
    <property type="entry name" value="Epimerase_deHydtase"/>
</dbReference>
<dbReference type="HOGENOM" id="CLU_007383_1_7_6"/>
<dbReference type="STRING" id="395493.BegalDRAFT_0492"/>
<dbReference type="InterPro" id="IPR036291">
    <property type="entry name" value="NAD(P)-bd_dom_sf"/>
</dbReference>
<evidence type="ECO:0000313" key="3">
    <source>
        <dbReference type="EMBL" id="EIJ41410.1"/>
    </source>
</evidence>
<dbReference type="RefSeq" id="WP_002683323.1">
    <property type="nucleotide sequence ID" value="NZ_JH600070.1"/>
</dbReference>